<evidence type="ECO:0000313" key="3">
    <source>
        <dbReference type="RefSeq" id="XP_010242897.1"/>
    </source>
</evidence>
<dbReference type="PANTHER" id="PTHR31175:SF120">
    <property type="entry name" value="OS09G0547100 PROTEIN"/>
    <property type="match status" value="1"/>
</dbReference>
<dbReference type="PANTHER" id="PTHR31175">
    <property type="entry name" value="AUXIN-RESPONSIVE FAMILY PROTEIN"/>
    <property type="match status" value="1"/>
</dbReference>
<dbReference type="RefSeq" id="XP_010242897.1">
    <property type="nucleotide sequence ID" value="XM_010244595.1"/>
</dbReference>
<comment type="similarity">
    <text evidence="1">Belongs to the ARG7 family.</text>
</comment>
<evidence type="ECO:0000256" key="1">
    <source>
        <dbReference type="ARBA" id="ARBA00006974"/>
    </source>
</evidence>
<dbReference type="KEGG" id="nnu:104587124"/>
<dbReference type="Proteomes" id="UP000189703">
    <property type="component" value="Unplaced"/>
</dbReference>
<evidence type="ECO:0000313" key="2">
    <source>
        <dbReference type="Proteomes" id="UP000189703"/>
    </source>
</evidence>
<dbReference type="eggNOG" id="ENOG502S4GQ">
    <property type="taxonomic scope" value="Eukaryota"/>
</dbReference>
<dbReference type="GeneID" id="104587124"/>
<dbReference type="GO" id="GO:0009733">
    <property type="term" value="P:response to auxin"/>
    <property type="evidence" value="ECO:0007669"/>
    <property type="project" value="InterPro"/>
</dbReference>
<sequence length="160" mass="18093">MVNYKKLITMARKWHKLAAMGRIRISSPTADMQRDADKCSKLVASKGHFVVYTSDKRRFVIPLAYLSNPIFIELLRISEEEFGLPSDGPITLLCTADFVEKIINLMQRHPSKDLEKAVLAFLTTCRCSLSSPLFQESNNPPTLLLDFKANFVTNGDRISN</sequence>
<dbReference type="AlphaFoldDB" id="A0A1U7Z7E5"/>
<dbReference type="OMA" id="ITMARNW"/>
<protein>
    <submittedName>
        <fullName evidence="3">Auxin-responsive protein SAUR64-like</fullName>
    </submittedName>
</protein>
<proteinExistence type="inferred from homology"/>
<dbReference type="Pfam" id="PF02519">
    <property type="entry name" value="Auxin_inducible"/>
    <property type="match status" value="1"/>
</dbReference>
<dbReference type="FunCoup" id="A0A1U7Z7E5">
    <property type="interactions" value="564"/>
</dbReference>
<name>A0A1U7Z7E5_NELNU</name>
<keyword evidence="2" id="KW-1185">Reference proteome</keyword>
<dbReference type="OrthoDB" id="1936278at2759"/>
<reference evidence="3" key="1">
    <citation type="submission" date="2025-08" db="UniProtKB">
        <authorList>
            <consortium name="RefSeq"/>
        </authorList>
    </citation>
    <scope>IDENTIFICATION</scope>
</reference>
<organism evidence="2 3">
    <name type="scientific">Nelumbo nucifera</name>
    <name type="common">Sacred lotus</name>
    <dbReference type="NCBI Taxonomy" id="4432"/>
    <lineage>
        <taxon>Eukaryota</taxon>
        <taxon>Viridiplantae</taxon>
        <taxon>Streptophyta</taxon>
        <taxon>Embryophyta</taxon>
        <taxon>Tracheophyta</taxon>
        <taxon>Spermatophyta</taxon>
        <taxon>Magnoliopsida</taxon>
        <taxon>Proteales</taxon>
        <taxon>Nelumbonaceae</taxon>
        <taxon>Nelumbo</taxon>
    </lineage>
</organism>
<accession>A0A1U7Z7E5</accession>
<gene>
    <name evidence="3" type="primary">LOC104587124</name>
</gene>
<dbReference type="InParanoid" id="A0A1U7Z7E5"/>
<dbReference type="InterPro" id="IPR003676">
    <property type="entry name" value="SAUR_fam"/>
</dbReference>